<feature type="domain" description="BED-type" evidence="8">
    <location>
        <begin position="59"/>
        <end position="121"/>
    </location>
</feature>
<keyword evidence="5" id="KW-0804">Transcription</keyword>
<keyword evidence="10" id="KW-1185">Reference proteome</keyword>
<feature type="non-terminal residue" evidence="9">
    <location>
        <position position="1"/>
    </location>
</feature>
<keyword evidence="1" id="KW-0479">Metal-binding</keyword>
<dbReference type="GO" id="GO:0008270">
    <property type="term" value="F:zinc ion binding"/>
    <property type="evidence" value="ECO:0007669"/>
    <property type="project" value="UniProtKB-KW"/>
</dbReference>
<evidence type="ECO:0000313" key="10">
    <source>
        <dbReference type="Proteomes" id="UP001281410"/>
    </source>
</evidence>
<dbReference type="GO" id="GO:0003677">
    <property type="term" value="F:DNA binding"/>
    <property type="evidence" value="ECO:0007669"/>
    <property type="project" value="InterPro"/>
</dbReference>
<dbReference type="PANTHER" id="PTHR46481:SF5">
    <property type="entry name" value="OS08G0393150 PROTEIN"/>
    <property type="match status" value="1"/>
</dbReference>
<gene>
    <name evidence="9" type="ORF">Dsin_028039</name>
</gene>
<evidence type="ECO:0000256" key="2">
    <source>
        <dbReference type="ARBA" id="ARBA00022771"/>
    </source>
</evidence>
<dbReference type="InterPro" id="IPR052035">
    <property type="entry name" value="ZnF_BED_domain_contain"/>
</dbReference>
<dbReference type="SMART" id="SM00614">
    <property type="entry name" value="ZnF_BED"/>
    <property type="match status" value="1"/>
</dbReference>
<evidence type="ECO:0000256" key="7">
    <source>
        <dbReference type="SAM" id="MobiDB-lite"/>
    </source>
</evidence>
<dbReference type="Proteomes" id="UP001281410">
    <property type="component" value="Unassembled WGS sequence"/>
</dbReference>
<sequence length="241" mass="28045">KMNLEHFNLNRNDYMPDEEINRLYGDFHINIDPDPPSTTGLTDAGPSSSAQNSSKKRKKKKSMVWDSFEVILVKHTDGIEVEHAQYKYCQSILTSSGNGTSHLRRHRENCMASHGQVDTTRQTQLQRNPDSFVSTWQYDPDRVREQAVLYCAATDQPIGFQDSPHFQYFVNKAFNPQYVPISRNTTRSDVIRIFQKRRTELISELQNISFSIALTSDIWSTRSKQDYLCVTRHYEDTEWIL</sequence>
<evidence type="ECO:0000256" key="4">
    <source>
        <dbReference type="ARBA" id="ARBA00023015"/>
    </source>
</evidence>
<organism evidence="9 10">
    <name type="scientific">Dipteronia sinensis</name>
    <dbReference type="NCBI Taxonomy" id="43782"/>
    <lineage>
        <taxon>Eukaryota</taxon>
        <taxon>Viridiplantae</taxon>
        <taxon>Streptophyta</taxon>
        <taxon>Embryophyta</taxon>
        <taxon>Tracheophyta</taxon>
        <taxon>Spermatophyta</taxon>
        <taxon>Magnoliopsida</taxon>
        <taxon>eudicotyledons</taxon>
        <taxon>Gunneridae</taxon>
        <taxon>Pentapetalae</taxon>
        <taxon>rosids</taxon>
        <taxon>malvids</taxon>
        <taxon>Sapindales</taxon>
        <taxon>Sapindaceae</taxon>
        <taxon>Hippocastanoideae</taxon>
        <taxon>Acereae</taxon>
        <taxon>Dipteronia</taxon>
    </lineage>
</organism>
<name>A0AAD9ZPW5_9ROSI</name>
<dbReference type="EMBL" id="JANJYJ010000009">
    <property type="protein sequence ID" value="KAK3188478.1"/>
    <property type="molecule type" value="Genomic_DNA"/>
</dbReference>
<keyword evidence="4" id="KW-0805">Transcription regulation</keyword>
<evidence type="ECO:0000256" key="1">
    <source>
        <dbReference type="ARBA" id="ARBA00022723"/>
    </source>
</evidence>
<evidence type="ECO:0000259" key="8">
    <source>
        <dbReference type="PROSITE" id="PS50808"/>
    </source>
</evidence>
<keyword evidence="3" id="KW-0862">Zinc</keyword>
<evidence type="ECO:0000256" key="6">
    <source>
        <dbReference type="PROSITE-ProRule" id="PRU00027"/>
    </source>
</evidence>
<protein>
    <recommendedName>
        <fullName evidence="8">BED-type domain-containing protein</fullName>
    </recommendedName>
</protein>
<dbReference type="AlphaFoldDB" id="A0AAD9ZPW5"/>
<dbReference type="InterPro" id="IPR003656">
    <property type="entry name" value="Znf_BED"/>
</dbReference>
<dbReference type="PROSITE" id="PS50808">
    <property type="entry name" value="ZF_BED"/>
    <property type="match status" value="1"/>
</dbReference>
<evidence type="ECO:0000256" key="5">
    <source>
        <dbReference type="ARBA" id="ARBA00023163"/>
    </source>
</evidence>
<evidence type="ECO:0000313" key="9">
    <source>
        <dbReference type="EMBL" id="KAK3188478.1"/>
    </source>
</evidence>
<keyword evidence="2 6" id="KW-0863">Zinc-finger</keyword>
<evidence type="ECO:0000256" key="3">
    <source>
        <dbReference type="ARBA" id="ARBA00022833"/>
    </source>
</evidence>
<accession>A0AAD9ZPW5</accession>
<feature type="region of interest" description="Disordered" evidence="7">
    <location>
        <begin position="27"/>
        <end position="58"/>
    </location>
</feature>
<reference evidence="9" key="1">
    <citation type="journal article" date="2023" name="Plant J.">
        <title>Genome sequences and population genomics provide insights into the demographic history, inbreeding, and mutation load of two 'living fossil' tree species of Dipteronia.</title>
        <authorList>
            <person name="Feng Y."/>
            <person name="Comes H.P."/>
            <person name="Chen J."/>
            <person name="Zhu S."/>
            <person name="Lu R."/>
            <person name="Zhang X."/>
            <person name="Li P."/>
            <person name="Qiu J."/>
            <person name="Olsen K.M."/>
            <person name="Qiu Y."/>
        </authorList>
    </citation>
    <scope>NUCLEOTIDE SEQUENCE</scope>
    <source>
        <strain evidence="9">NBL</strain>
    </source>
</reference>
<comment type="caution">
    <text evidence="9">The sequence shown here is derived from an EMBL/GenBank/DDBJ whole genome shotgun (WGS) entry which is preliminary data.</text>
</comment>
<proteinExistence type="predicted"/>
<dbReference type="PANTHER" id="PTHR46481">
    <property type="entry name" value="ZINC FINGER BED DOMAIN-CONTAINING PROTEIN 4"/>
    <property type="match status" value="1"/>
</dbReference>